<name>A0ABU8C7Q2_9GAMM</name>
<dbReference type="InterPro" id="IPR036705">
    <property type="entry name" value="Ribosyl_crysJ1_sf"/>
</dbReference>
<dbReference type="RefSeq" id="WP_335736087.1">
    <property type="nucleotide sequence ID" value="NZ_JALAAR010000008.1"/>
</dbReference>
<gene>
    <name evidence="1" type="ORF">MN202_10545</name>
</gene>
<accession>A0ABU8C7Q2</accession>
<dbReference type="EMBL" id="JALAAR010000008">
    <property type="protein sequence ID" value="MEH8017675.1"/>
    <property type="molecule type" value="Genomic_DNA"/>
</dbReference>
<dbReference type="Proteomes" id="UP001375382">
    <property type="component" value="Unassembled WGS sequence"/>
</dbReference>
<sequence>MKKLSRDERERLTVANLDLMHDLRLFRDDLDFPPLHDRMDEGSRRIMYWLTGYITLRISRADQGKCKAYLDTVGQNSSLLASKFRGALLGLALGDALGTTLEFSARDSKPMVTELSGGGPFNLKPGQWTDDTSMALCLAHSLVRCESSNVANQIKLYWYWWREGAFSVNGECFDIGNTVMSALYKYETDKTVYAGSTSPDTAGNGSLMRVAPAALFAFSSPKEVARICGESSRTTHGAVEAVDACRYFGVLIHGAIRGVPKHKLTTELYTPTIGMWDGRAVLAPKVVEAALNAHKKTRDQIKSSGYVIDTLEAAIWAFHHTDTFEDGAILAVNLAGDADTVGAVYGQLAGAYYGEMQINPEWIRSLAKFHIFYLYADKLLRFGVCDMLGDSKVEWNND</sequence>
<dbReference type="InterPro" id="IPR005502">
    <property type="entry name" value="Ribosyl_crysJ1"/>
</dbReference>
<evidence type="ECO:0000313" key="1">
    <source>
        <dbReference type="EMBL" id="MEH8017675.1"/>
    </source>
</evidence>
<dbReference type="SUPFAM" id="SSF101478">
    <property type="entry name" value="ADP-ribosylglycohydrolase"/>
    <property type="match status" value="1"/>
</dbReference>
<keyword evidence="2" id="KW-1185">Reference proteome</keyword>
<dbReference type="Gene3D" id="1.10.4080.10">
    <property type="entry name" value="ADP-ribosylation/Crystallin J1"/>
    <property type="match status" value="1"/>
</dbReference>
<dbReference type="InterPro" id="IPR050792">
    <property type="entry name" value="ADP-ribosylglycohydrolase"/>
</dbReference>
<organism evidence="1 2">
    <name type="scientific">Rheinheimera muenzenbergensis</name>
    <dbReference type="NCBI Taxonomy" id="1193628"/>
    <lineage>
        <taxon>Bacteria</taxon>
        <taxon>Pseudomonadati</taxon>
        <taxon>Pseudomonadota</taxon>
        <taxon>Gammaproteobacteria</taxon>
        <taxon>Chromatiales</taxon>
        <taxon>Chromatiaceae</taxon>
        <taxon>Rheinheimera</taxon>
    </lineage>
</organism>
<proteinExistence type="predicted"/>
<comment type="caution">
    <text evidence="1">The sequence shown here is derived from an EMBL/GenBank/DDBJ whole genome shotgun (WGS) entry which is preliminary data.</text>
</comment>
<reference evidence="1 2" key="1">
    <citation type="journal article" date="2023" name="Ecotoxicol. Environ. Saf.">
        <title>Mercury remediation potential of mercury-resistant strain Rheinheimera metallidurans sp. nov. isolated from a municipal waste dumping site.</title>
        <authorList>
            <person name="Yadav V."/>
            <person name="Manjhi A."/>
            <person name="Vadakedath N."/>
        </authorList>
    </citation>
    <scope>NUCLEOTIDE SEQUENCE [LARGE SCALE GENOMIC DNA]</scope>
    <source>
        <strain evidence="1 2">E-49</strain>
    </source>
</reference>
<protein>
    <submittedName>
        <fullName evidence="1">ADP-ribosylglycohydrolase family protein</fullName>
    </submittedName>
</protein>
<dbReference type="PANTHER" id="PTHR16222:SF12">
    <property type="entry name" value="ADP-RIBOSYLGLYCOHYDROLASE-RELATED"/>
    <property type="match status" value="1"/>
</dbReference>
<evidence type="ECO:0000313" key="2">
    <source>
        <dbReference type="Proteomes" id="UP001375382"/>
    </source>
</evidence>
<dbReference type="PANTHER" id="PTHR16222">
    <property type="entry name" value="ADP-RIBOSYLGLYCOHYDROLASE"/>
    <property type="match status" value="1"/>
</dbReference>
<dbReference type="Pfam" id="PF03747">
    <property type="entry name" value="ADP_ribosyl_GH"/>
    <property type="match status" value="1"/>
</dbReference>